<dbReference type="eggNOG" id="KOG2850">
    <property type="taxonomic scope" value="Eukaryota"/>
</dbReference>
<accession>E1ZE04</accession>
<dbReference type="AlphaFoldDB" id="E1ZE04"/>
<dbReference type="PANTHER" id="PTHR20932">
    <property type="entry name" value="LYSM AND PUTATIVE PEPTIDOGLYCAN-BINDING DOMAIN-CONTAINING PROTEIN"/>
    <property type="match status" value="1"/>
</dbReference>
<dbReference type="InterPro" id="IPR045030">
    <property type="entry name" value="LYSM1-4"/>
</dbReference>
<evidence type="ECO:0000313" key="4">
    <source>
        <dbReference type="Proteomes" id="UP000008141"/>
    </source>
</evidence>
<dbReference type="CDD" id="cd00118">
    <property type="entry name" value="LysM"/>
    <property type="match status" value="1"/>
</dbReference>
<dbReference type="Proteomes" id="UP000008141">
    <property type="component" value="Unassembled WGS sequence"/>
</dbReference>
<sequence>MGGQIDWIAMHNACMGRIAKVVGEDLYCAMYLKSKLSITCEPLGPSPGGQALDVSGPMAREEPGCEVEPGSAASSSGEESTSSDPLSDYFLTKLDTLAGLAVRYNVTVSDIKRANGLLADTAMFGKDTLLIPTRPLPVGPEYSTWAGMIVTHYGRLGPSDDSVGTPSDSPYAHFSRTRAMQQLRGYYSTGPSRSQSPQYGSGAEDGDRHHLFAGSGLRGSGSVSDWGAAGGQPQVVELMERHSVSASAHYIEERLRRRGRGDSQQDDDAPAGSGGAASSSSGGGFSMFNRQPLFPAASAAQAQAQATALANAGGRQLRHWKDSLLQKLKKVASQPALAVPGGAATGLQQPGQAAVASAAPLLAGGDTRQDRAPMRQRLASSDSRKAD</sequence>
<dbReference type="SMART" id="SM00257">
    <property type="entry name" value="LysM"/>
    <property type="match status" value="1"/>
</dbReference>
<dbReference type="SUPFAM" id="SSF54106">
    <property type="entry name" value="LysM domain"/>
    <property type="match status" value="1"/>
</dbReference>
<dbReference type="OrthoDB" id="538216at2759"/>
<feature type="region of interest" description="Disordered" evidence="1">
    <location>
        <begin position="255"/>
        <end position="289"/>
    </location>
</feature>
<feature type="compositionally biased region" description="Low complexity" evidence="1">
    <location>
        <begin position="348"/>
        <end position="365"/>
    </location>
</feature>
<dbReference type="GeneID" id="17355505"/>
<protein>
    <recommendedName>
        <fullName evidence="2">LysM domain-containing protein</fullName>
    </recommendedName>
</protein>
<dbReference type="InterPro" id="IPR018392">
    <property type="entry name" value="LysM"/>
</dbReference>
<evidence type="ECO:0000259" key="2">
    <source>
        <dbReference type="PROSITE" id="PS51782"/>
    </source>
</evidence>
<organism evidence="4">
    <name type="scientific">Chlorella variabilis</name>
    <name type="common">Green alga</name>
    <dbReference type="NCBI Taxonomy" id="554065"/>
    <lineage>
        <taxon>Eukaryota</taxon>
        <taxon>Viridiplantae</taxon>
        <taxon>Chlorophyta</taxon>
        <taxon>core chlorophytes</taxon>
        <taxon>Trebouxiophyceae</taxon>
        <taxon>Chlorellales</taxon>
        <taxon>Chlorellaceae</taxon>
        <taxon>Chlorella clade</taxon>
        <taxon>Chlorella</taxon>
    </lineage>
</organism>
<dbReference type="Gene3D" id="3.10.350.10">
    <property type="entry name" value="LysM domain"/>
    <property type="match status" value="1"/>
</dbReference>
<dbReference type="PANTHER" id="PTHR20932:SF8">
    <property type="entry name" value="LD22649P"/>
    <property type="match status" value="1"/>
</dbReference>
<gene>
    <name evidence="3" type="ORF">CHLNCDRAFT_145243</name>
</gene>
<feature type="region of interest" description="Disordered" evidence="1">
    <location>
        <begin position="340"/>
        <end position="387"/>
    </location>
</feature>
<name>E1ZE04_CHLVA</name>
<dbReference type="KEGG" id="cvr:CHLNCDRAFT_145243"/>
<dbReference type="InterPro" id="IPR036779">
    <property type="entry name" value="LysM_dom_sf"/>
</dbReference>
<evidence type="ECO:0000256" key="1">
    <source>
        <dbReference type="SAM" id="MobiDB-lite"/>
    </source>
</evidence>
<dbReference type="PROSITE" id="PS51782">
    <property type="entry name" value="LYSM"/>
    <property type="match status" value="1"/>
</dbReference>
<dbReference type="EMBL" id="GL433843">
    <property type="protein sequence ID" value="EFN55946.1"/>
    <property type="molecule type" value="Genomic_DNA"/>
</dbReference>
<feature type="domain" description="LysM" evidence="2">
    <location>
        <begin position="87"/>
        <end position="131"/>
    </location>
</feature>
<feature type="region of interest" description="Disordered" evidence="1">
    <location>
        <begin position="187"/>
        <end position="216"/>
    </location>
</feature>
<proteinExistence type="predicted"/>
<evidence type="ECO:0000313" key="3">
    <source>
        <dbReference type="EMBL" id="EFN55946.1"/>
    </source>
</evidence>
<feature type="region of interest" description="Disordered" evidence="1">
    <location>
        <begin position="49"/>
        <end position="85"/>
    </location>
</feature>
<keyword evidence="4" id="KW-1185">Reference proteome</keyword>
<dbReference type="Pfam" id="PF01476">
    <property type="entry name" value="LysM"/>
    <property type="match status" value="1"/>
</dbReference>
<feature type="compositionally biased region" description="Polar residues" evidence="1">
    <location>
        <begin position="189"/>
        <end position="199"/>
    </location>
</feature>
<dbReference type="OMA" id="QIDWIAM"/>
<dbReference type="InParanoid" id="E1ZE04"/>
<dbReference type="RefSeq" id="XP_005848048.1">
    <property type="nucleotide sequence ID" value="XM_005847986.1"/>
</dbReference>
<reference evidence="3 4" key="1">
    <citation type="journal article" date="2010" name="Plant Cell">
        <title>The Chlorella variabilis NC64A genome reveals adaptation to photosymbiosis, coevolution with viruses, and cryptic sex.</title>
        <authorList>
            <person name="Blanc G."/>
            <person name="Duncan G."/>
            <person name="Agarkova I."/>
            <person name="Borodovsky M."/>
            <person name="Gurnon J."/>
            <person name="Kuo A."/>
            <person name="Lindquist E."/>
            <person name="Lucas S."/>
            <person name="Pangilinan J."/>
            <person name="Polle J."/>
            <person name="Salamov A."/>
            <person name="Terry A."/>
            <person name="Yamada T."/>
            <person name="Dunigan D.D."/>
            <person name="Grigoriev I.V."/>
            <person name="Claverie J.M."/>
            <person name="Van Etten J.L."/>
        </authorList>
    </citation>
    <scope>NUCLEOTIDE SEQUENCE [LARGE SCALE GENOMIC DNA]</scope>
    <source>
        <strain evidence="3 4">NC64A</strain>
    </source>
</reference>
<feature type="compositionally biased region" description="Low complexity" evidence="1">
    <location>
        <begin position="70"/>
        <end position="83"/>
    </location>
</feature>